<dbReference type="OrthoDB" id="10261027at2759"/>
<accession>A0A165K238</accession>
<feature type="domain" description="Protein kinase" evidence="6">
    <location>
        <begin position="101"/>
        <end position="374"/>
    </location>
</feature>
<dbReference type="InterPro" id="IPR015943">
    <property type="entry name" value="WD40/YVTN_repeat-like_dom_sf"/>
</dbReference>
<protein>
    <submittedName>
        <fullName evidence="7">WD40 repeat-like protein</fullName>
    </submittedName>
</protein>
<dbReference type="Gene3D" id="2.130.10.10">
    <property type="entry name" value="YVTN repeat-like/Quinoprotein amine dehydrogenase"/>
    <property type="match status" value="2"/>
</dbReference>
<dbReference type="InterPro" id="IPR001680">
    <property type="entry name" value="WD40_rpt"/>
</dbReference>
<gene>
    <name evidence="7" type="ORF">EXIGLDRAFT_819808</name>
</gene>
<dbReference type="InterPro" id="IPR050538">
    <property type="entry name" value="MAP_kinase_kinase_kinase"/>
</dbReference>
<dbReference type="SUPFAM" id="SSF56112">
    <property type="entry name" value="Protein kinase-like (PK-like)"/>
    <property type="match status" value="1"/>
</dbReference>
<keyword evidence="2" id="KW-0547">Nucleotide-binding</keyword>
<evidence type="ECO:0000313" key="7">
    <source>
        <dbReference type="EMBL" id="KZV95675.1"/>
    </source>
</evidence>
<dbReference type="GO" id="GO:0005524">
    <property type="term" value="F:ATP binding"/>
    <property type="evidence" value="ECO:0007669"/>
    <property type="project" value="UniProtKB-KW"/>
</dbReference>
<dbReference type="InParanoid" id="A0A165K238"/>
<dbReference type="InterPro" id="IPR001245">
    <property type="entry name" value="Ser-Thr/Tyr_kinase_cat_dom"/>
</dbReference>
<evidence type="ECO:0000256" key="5">
    <source>
        <dbReference type="PROSITE-ProRule" id="PRU00221"/>
    </source>
</evidence>
<dbReference type="Pfam" id="PF00400">
    <property type="entry name" value="WD40"/>
    <property type="match status" value="2"/>
</dbReference>
<evidence type="ECO:0000259" key="6">
    <source>
        <dbReference type="PROSITE" id="PS50011"/>
    </source>
</evidence>
<dbReference type="Pfam" id="PF07714">
    <property type="entry name" value="PK_Tyr_Ser-Thr"/>
    <property type="match status" value="1"/>
</dbReference>
<dbReference type="Proteomes" id="UP000077266">
    <property type="component" value="Unassembled WGS sequence"/>
</dbReference>
<keyword evidence="5" id="KW-0853">WD repeat</keyword>
<dbReference type="EMBL" id="KV425953">
    <property type="protein sequence ID" value="KZV95675.1"/>
    <property type="molecule type" value="Genomic_DNA"/>
</dbReference>
<dbReference type="InterPro" id="IPR000719">
    <property type="entry name" value="Prot_kinase_dom"/>
</dbReference>
<dbReference type="SUPFAM" id="SSF50998">
    <property type="entry name" value="Quinoprotein alcohol dehydrogenase-like"/>
    <property type="match status" value="1"/>
</dbReference>
<dbReference type="Gene3D" id="1.10.510.10">
    <property type="entry name" value="Transferase(Phosphotransferase) domain 1"/>
    <property type="match status" value="1"/>
</dbReference>
<evidence type="ECO:0000256" key="4">
    <source>
        <dbReference type="ARBA" id="ARBA00022840"/>
    </source>
</evidence>
<dbReference type="PROSITE" id="PS50082">
    <property type="entry name" value="WD_REPEATS_2"/>
    <property type="match status" value="1"/>
</dbReference>
<dbReference type="STRING" id="1314781.A0A165K238"/>
<feature type="repeat" description="WD" evidence="5">
    <location>
        <begin position="789"/>
        <end position="823"/>
    </location>
</feature>
<evidence type="ECO:0000313" key="8">
    <source>
        <dbReference type="Proteomes" id="UP000077266"/>
    </source>
</evidence>
<dbReference type="AlphaFoldDB" id="A0A165K238"/>
<dbReference type="PANTHER" id="PTHR48016:SF56">
    <property type="entry name" value="MAPKK KINASE"/>
    <property type="match status" value="1"/>
</dbReference>
<evidence type="ECO:0000256" key="2">
    <source>
        <dbReference type="ARBA" id="ARBA00022741"/>
    </source>
</evidence>
<dbReference type="Gene3D" id="3.30.200.20">
    <property type="entry name" value="Phosphorylase Kinase, domain 1"/>
    <property type="match status" value="1"/>
</dbReference>
<keyword evidence="1" id="KW-0808">Transferase</keyword>
<keyword evidence="8" id="KW-1185">Reference proteome</keyword>
<dbReference type="InterPro" id="IPR011047">
    <property type="entry name" value="Quinoprotein_ADH-like_sf"/>
</dbReference>
<sequence>MIWNALNKLVVRKLDLPLWTFRDAQSFCNLAPQPADFLGRLKYVLLKAGDGSATPRQYSCFASFPLPLVPYTASSEFGLGLALIETPIALDANDLSSEISNISLEPKGMGGYSYIYTGLWTRYPQRKVAIKVFRVLSSDPGNNSILKSLKNEISVWKQLSHPNLLEMCGLCYGLGPLPSLVSVWQVHGDIRKFVVARGTLRDIGMITNFLIREKLKRAAVPWCPSRSSVSLNYLQGNVFVTHDRIAQLADFGLSRIIVDSESLTQTVVQGTFRWMAPELMNQRHSYASDIWAVGCLFIEVWSGQVPYKPMITQQQVIFAQIQGKPPPRPIDMPEELWSLIEKCCVFEPSKRPTPKQLVTLGKTYFLLPRLHRFVTRGYPLNDAAATLLGHLNAFLKGLAEDKVAEMCMMNDRDLATQVMRDFSPWALDVETTTTSTLYPHWEHMFEWCEKSVLQGEPVDIDDIYAESTERTVQYWTDPPEEGSYDVRPVARLMGTVDLELGRELMYHFGTDVALRRSAIKLDSPLSRVAWLPDNASVVVGTFRGDVHVVDVVTGRIIRSCTTLDRSSIPGTFEVSCLAVASTGNLVAYDAGRNLVIWDLRCDQTFNFALTGAVSCLAFSPDGLRLAAARDHRLGKRIQIWDATTYSPVNKFDIPNAGGRTEHSKPYISYSPDGSRIAVVADETLSVWDVLTGTRIWSSQTGGRSERPPAFLPDGSHIIHLSTFGVLIRWDAATGNVVRRAEISEPHRELLSIAYSPDCTRIAWGLYDWPVNRTVCVWDEELDELIAPPMRGHTSEVNDIAFSPDGQELATVAAESDGTIRIWDATDRWTELDFDF</sequence>
<dbReference type="GO" id="GO:0000165">
    <property type="term" value="P:MAPK cascade"/>
    <property type="evidence" value="ECO:0007669"/>
    <property type="project" value="UniProtKB-ARBA"/>
</dbReference>
<evidence type="ECO:0000256" key="3">
    <source>
        <dbReference type="ARBA" id="ARBA00022777"/>
    </source>
</evidence>
<dbReference type="PANTHER" id="PTHR48016">
    <property type="entry name" value="MAP KINASE KINASE KINASE SSK2-RELATED-RELATED"/>
    <property type="match status" value="1"/>
</dbReference>
<name>A0A165K238_EXIGL</name>
<dbReference type="SMART" id="SM00320">
    <property type="entry name" value="WD40"/>
    <property type="match status" value="5"/>
</dbReference>
<reference evidence="7 8" key="1">
    <citation type="journal article" date="2016" name="Mol. Biol. Evol.">
        <title>Comparative Genomics of Early-Diverging Mushroom-Forming Fungi Provides Insights into the Origins of Lignocellulose Decay Capabilities.</title>
        <authorList>
            <person name="Nagy L.G."/>
            <person name="Riley R."/>
            <person name="Tritt A."/>
            <person name="Adam C."/>
            <person name="Daum C."/>
            <person name="Floudas D."/>
            <person name="Sun H."/>
            <person name="Yadav J.S."/>
            <person name="Pangilinan J."/>
            <person name="Larsson K.H."/>
            <person name="Matsuura K."/>
            <person name="Barry K."/>
            <person name="Labutti K."/>
            <person name="Kuo R."/>
            <person name="Ohm R.A."/>
            <person name="Bhattacharya S.S."/>
            <person name="Shirouzu T."/>
            <person name="Yoshinaga Y."/>
            <person name="Martin F.M."/>
            <person name="Grigoriev I.V."/>
            <person name="Hibbett D.S."/>
        </authorList>
    </citation>
    <scope>NUCLEOTIDE SEQUENCE [LARGE SCALE GENOMIC DNA]</scope>
    <source>
        <strain evidence="7 8">HHB12029</strain>
    </source>
</reference>
<dbReference type="PROSITE" id="PS50011">
    <property type="entry name" value="PROTEIN_KINASE_DOM"/>
    <property type="match status" value="1"/>
</dbReference>
<organism evidence="7 8">
    <name type="scientific">Exidia glandulosa HHB12029</name>
    <dbReference type="NCBI Taxonomy" id="1314781"/>
    <lineage>
        <taxon>Eukaryota</taxon>
        <taxon>Fungi</taxon>
        <taxon>Dikarya</taxon>
        <taxon>Basidiomycota</taxon>
        <taxon>Agaricomycotina</taxon>
        <taxon>Agaricomycetes</taxon>
        <taxon>Auriculariales</taxon>
        <taxon>Exidiaceae</taxon>
        <taxon>Exidia</taxon>
    </lineage>
</organism>
<dbReference type="PROSITE" id="PS50294">
    <property type="entry name" value="WD_REPEATS_REGION"/>
    <property type="match status" value="1"/>
</dbReference>
<proteinExistence type="predicted"/>
<keyword evidence="4" id="KW-0067">ATP-binding</keyword>
<evidence type="ECO:0000256" key="1">
    <source>
        <dbReference type="ARBA" id="ARBA00022679"/>
    </source>
</evidence>
<dbReference type="InterPro" id="IPR011009">
    <property type="entry name" value="Kinase-like_dom_sf"/>
</dbReference>
<keyword evidence="3" id="KW-0418">Kinase</keyword>
<dbReference type="GO" id="GO:0004672">
    <property type="term" value="F:protein kinase activity"/>
    <property type="evidence" value="ECO:0007669"/>
    <property type="project" value="InterPro"/>
</dbReference>